<dbReference type="AlphaFoldDB" id="A0A428PJ60"/>
<keyword evidence="3" id="KW-1185">Reference proteome</keyword>
<evidence type="ECO:0000259" key="1">
    <source>
        <dbReference type="PROSITE" id="PS50011"/>
    </source>
</evidence>
<dbReference type="Gene3D" id="1.10.510.10">
    <property type="entry name" value="Transferase(Phosphotransferase) domain 1"/>
    <property type="match status" value="1"/>
</dbReference>
<reference evidence="2 3" key="1">
    <citation type="submission" date="2017-06" db="EMBL/GenBank/DDBJ databases">
        <title>Comparative genomic analysis of Ambrosia Fusariam Clade fungi.</title>
        <authorList>
            <person name="Stajich J.E."/>
            <person name="Carrillo J."/>
            <person name="Kijimoto T."/>
            <person name="Eskalen A."/>
            <person name="O'Donnell K."/>
            <person name="Kasson M."/>
        </authorList>
    </citation>
    <scope>NUCLEOTIDE SEQUENCE [LARGE SCALE GENOMIC DNA]</scope>
    <source>
        <strain evidence="2 3">NRRL62584</strain>
    </source>
</reference>
<accession>A0A428PJ60</accession>
<evidence type="ECO:0000313" key="2">
    <source>
        <dbReference type="EMBL" id="RSL52986.1"/>
    </source>
</evidence>
<name>A0A428PJ60_9HYPO</name>
<dbReference type="STRING" id="1325734.A0A428PJ60"/>
<dbReference type="EMBL" id="NKCI01000128">
    <property type="protein sequence ID" value="RSL52986.1"/>
    <property type="molecule type" value="Genomic_DNA"/>
</dbReference>
<sequence>MTSPFLRVTPSAEFLESRSLRQDIISIPLGGRTKIVVRQGCYLASCVIDGKVPNLDTESISQLPFTRIDLDEYCPVADPAFESGHTLREGQCIKRPRIEDWIEPADWPKWAELSLREIKAYQVLKQHPHINIGRYYGCVTEEGRVIGLCIEKGTSSLAEKLFGATMQQKMEYYKAVEAAVLHLHEIGLSHNDLTPANIRMNGEVPFITNFAYCTRGAEVVRLRTGTLLSECEYLERDMKSLEDLKKYIFPPESGKSKYVRTMRVIDDNESLKRKTPASRRSEG</sequence>
<protein>
    <recommendedName>
        <fullName evidence="1">Protein kinase domain-containing protein</fullName>
    </recommendedName>
</protein>
<dbReference type="InterPro" id="IPR000719">
    <property type="entry name" value="Prot_kinase_dom"/>
</dbReference>
<organism evidence="2 3">
    <name type="scientific">Fusarium duplospermum</name>
    <dbReference type="NCBI Taxonomy" id="1325734"/>
    <lineage>
        <taxon>Eukaryota</taxon>
        <taxon>Fungi</taxon>
        <taxon>Dikarya</taxon>
        <taxon>Ascomycota</taxon>
        <taxon>Pezizomycotina</taxon>
        <taxon>Sordariomycetes</taxon>
        <taxon>Hypocreomycetidae</taxon>
        <taxon>Hypocreales</taxon>
        <taxon>Nectriaceae</taxon>
        <taxon>Fusarium</taxon>
        <taxon>Fusarium solani species complex</taxon>
    </lineage>
</organism>
<gene>
    <name evidence="2" type="ORF">CEP54_010604</name>
</gene>
<comment type="caution">
    <text evidence="2">The sequence shown here is derived from an EMBL/GenBank/DDBJ whole genome shotgun (WGS) entry which is preliminary data.</text>
</comment>
<dbReference type="SUPFAM" id="SSF56112">
    <property type="entry name" value="Protein kinase-like (PK-like)"/>
    <property type="match status" value="1"/>
</dbReference>
<dbReference type="PROSITE" id="PS50011">
    <property type="entry name" value="PROTEIN_KINASE_DOM"/>
    <property type="match status" value="1"/>
</dbReference>
<dbReference type="Proteomes" id="UP000288168">
    <property type="component" value="Unassembled WGS sequence"/>
</dbReference>
<feature type="domain" description="Protein kinase" evidence="1">
    <location>
        <begin position="54"/>
        <end position="283"/>
    </location>
</feature>
<evidence type="ECO:0000313" key="3">
    <source>
        <dbReference type="Proteomes" id="UP000288168"/>
    </source>
</evidence>
<proteinExistence type="predicted"/>
<dbReference type="GO" id="GO:0005524">
    <property type="term" value="F:ATP binding"/>
    <property type="evidence" value="ECO:0007669"/>
    <property type="project" value="InterPro"/>
</dbReference>
<dbReference type="GO" id="GO:0004672">
    <property type="term" value="F:protein kinase activity"/>
    <property type="evidence" value="ECO:0007669"/>
    <property type="project" value="InterPro"/>
</dbReference>
<dbReference type="InterPro" id="IPR011009">
    <property type="entry name" value="Kinase-like_dom_sf"/>
</dbReference>
<dbReference type="OrthoDB" id="4062651at2759"/>